<evidence type="ECO:0000313" key="10">
    <source>
        <dbReference type="Proteomes" id="UP000189933"/>
    </source>
</evidence>
<evidence type="ECO:0000313" key="9">
    <source>
        <dbReference type="EMBL" id="SKA26147.1"/>
    </source>
</evidence>
<keyword evidence="7" id="KW-0411">Iron-sulfur</keyword>
<evidence type="ECO:0000256" key="3">
    <source>
        <dbReference type="ARBA" id="ARBA00010870"/>
    </source>
</evidence>
<dbReference type="GO" id="GO:0046872">
    <property type="term" value="F:metal ion binding"/>
    <property type="evidence" value="ECO:0007669"/>
    <property type="project" value="UniProtKB-KW"/>
</dbReference>
<dbReference type="Proteomes" id="UP000189933">
    <property type="component" value="Unassembled WGS sequence"/>
</dbReference>
<dbReference type="EMBL" id="FUXM01000052">
    <property type="protein sequence ID" value="SKA26147.1"/>
    <property type="molecule type" value="Genomic_DNA"/>
</dbReference>
<dbReference type="PROSITE" id="PS01150">
    <property type="entry name" value="COMPLEX1_20K"/>
    <property type="match status" value="1"/>
</dbReference>
<dbReference type="OrthoDB" id="9786737at2"/>
<dbReference type="Pfam" id="PF01058">
    <property type="entry name" value="Oxidored_q6"/>
    <property type="match status" value="1"/>
</dbReference>
<keyword evidence="10" id="KW-1185">Reference proteome</keyword>
<dbReference type="Pfam" id="PF00037">
    <property type="entry name" value="Fer4"/>
    <property type="match status" value="2"/>
</dbReference>
<evidence type="ECO:0000256" key="1">
    <source>
        <dbReference type="ARBA" id="ARBA00001966"/>
    </source>
</evidence>
<dbReference type="AlphaFoldDB" id="A0A1T4SDB3"/>
<comment type="similarity">
    <text evidence="3">Belongs to the FrhG family.</text>
</comment>
<evidence type="ECO:0000259" key="8">
    <source>
        <dbReference type="PROSITE" id="PS51379"/>
    </source>
</evidence>
<accession>A0A1T4SDB3</accession>
<comment type="similarity">
    <text evidence="2">Belongs to the complex I 20 kDa subunit family.</text>
</comment>
<dbReference type="GO" id="GO:0048038">
    <property type="term" value="F:quinone binding"/>
    <property type="evidence" value="ECO:0007669"/>
    <property type="project" value="InterPro"/>
</dbReference>
<dbReference type="PROSITE" id="PS00198">
    <property type="entry name" value="4FE4S_FER_1"/>
    <property type="match status" value="1"/>
</dbReference>
<evidence type="ECO:0000256" key="7">
    <source>
        <dbReference type="ARBA" id="ARBA00023014"/>
    </source>
</evidence>
<dbReference type="Gene3D" id="3.40.50.12280">
    <property type="match status" value="1"/>
</dbReference>
<organism evidence="9 10">
    <name type="scientific">Carboxydocella sporoproducens DSM 16521</name>
    <dbReference type="NCBI Taxonomy" id="1121270"/>
    <lineage>
        <taxon>Bacteria</taxon>
        <taxon>Bacillati</taxon>
        <taxon>Bacillota</taxon>
        <taxon>Clostridia</taxon>
        <taxon>Eubacteriales</taxon>
        <taxon>Clostridiales Family XVI. Incertae Sedis</taxon>
        <taxon>Carboxydocella</taxon>
    </lineage>
</organism>
<gene>
    <name evidence="9" type="ORF">SAMN02745885_02606</name>
</gene>
<dbReference type="InterPro" id="IPR006137">
    <property type="entry name" value="NADH_UbQ_OxRdtase-like_20kDa"/>
</dbReference>
<dbReference type="InterPro" id="IPR017896">
    <property type="entry name" value="4Fe4S_Fe-S-bd"/>
</dbReference>
<feature type="domain" description="4Fe-4S ferredoxin-type" evidence="8">
    <location>
        <begin position="31"/>
        <end position="55"/>
    </location>
</feature>
<dbReference type="RefSeq" id="WP_078666570.1">
    <property type="nucleotide sequence ID" value="NZ_FUXM01000052.1"/>
</dbReference>
<keyword evidence="6" id="KW-0408">Iron</keyword>
<proteinExistence type="inferred from homology"/>
<evidence type="ECO:0000256" key="6">
    <source>
        <dbReference type="ARBA" id="ARBA00023004"/>
    </source>
</evidence>
<dbReference type="SUPFAM" id="SSF54862">
    <property type="entry name" value="4Fe-4S ferredoxins"/>
    <property type="match status" value="1"/>
</dbReference>
<comment type="cofactor">
    <cofactor evidence="1">
        <name>[4Fe-4S] cluster</name>
        <dbReference type="ChEBI" id="CHEBI:49883"/>
    </cofactor>
</comment>
<dbReference type="GO" id="GO:0008137">
    <property type="term" value="F:NADH dehydrogenase (ubiquinone) activity"/>
    <property type="evidence" value="ECO:0007669"/>
    <property type="project" value="InterPro"/>
</dbReference>
<keyword evidence="5" id="KW-0479">Metal-binding</keyword>
<dbReference type="GO" id="GO:0051539">
    <property type="term" value="F:4 iron, 4 sulfur cluster binding"/>
    <property type="evidence" value="ECO:0007669"/>
    <property type="project" value="UniProtKB-KW"/>
</dbReference>
<name>A0A1T4SDB3_9FIRM</name>
<reference evidence="10" key="1">
    <citation type="submission" date="2017-02" db="EMBL/GenBank/DDBJ databases">
        <authorList>
            <person name="Varghese N."/>
            <person name="Submissions S."/>
        </authorList>
    </citation>
    <scope>NUCLEOTIDE SEQUENCE [LARGE SCALE GENOMIC DNA]</scope>
    <source>
        <strain evidence="10">DSM 16521</strain>
    </source>
</reference>
<dbReference type="InterPro" id="IPR006138">
    <property type="entry name" value="NADH_UQ_OxRdtase_20Kd_su"/>
</dbReference>
<protein>
    <submittedName>
        <fullName evidence="9">Ni,Fe-hydrogenase III small subunit</fullName>
    </submittedName>
</protein>
<evidence type="ECO:0000256" key="2">
    <source>
        <dbReference type="ARBA" id="ARBA00009173"/>
    </source>
</evidence>
<dbReference type="PANTHER" id="PTHR42989">
    <property type="entry name" value="HYDROGENASE-4 COMPONENT I"/>
    <property type="match status" value="1"/>
</dbReference>
<dbReference type="Gene3D" id="3.30.70.20">
    <property type="match status" value="2"/>
</dbReference>
<feature type="domain" description="4Fe-4S ferredoxin-type" evidence="8">
    <location>
        <begin position="56"/>
        <end position="85"/>
    </location>
</feature>
<keyword evidence="4" id="KW-0004">4Fe-4S</keyword>
<dbReference type="NCBIfam" id="NF005012">
    <property type="entry name" value="PRK06411.1"/>
    <property type="match status" value="1"/>
</dbReference>
<dbReference type="InterPro" id="IPR052375">
    <property type="entry name" value="Complex_I_20kDa-like"/>
</dbReference>
<dbReference type="SUPFAM" id="SSF56770">
    <property type="entry name" value="HydA/Nqo6-like"/>
    <property type="match status" value="1"/>
</dbReference>
<evidence type="ECO:0000256" key="5">
    <source>
        <dbReference type="ARBA" id="ARBA00022723"/>
    </source>
</evidence>
<dbReference type="InterPro" id="IPR017900">
    <property type="entry name" value="4Fe4S_Fe_S_CS"/>
</dbReference>
<dbReference type="PANTHER" id="PTHR42989:SF1">
    <property type="entry name" value="FORMATE HYDROGENLYASE SUBUNIT 7-RELATED"/>
    <property type="match status" value="1"/>
</dbReference>
<dbReference type="PROSITE" id="PS51379">
    <property type="entry name" value="4FE4S_FER_2"/>
    <property type="match status" value="2"/>
</dbReference>
<evidence type="ECO:0000256" key="4">
    <source>
        <dbReference type="ARBA" id="ARBA00022485"/>
    </source>
</evidence>
<sequence>MFNIFRKSLATGRVTTPYPAQPDTPAAAFRGAPQLAPEFCQQCGACIRACPSGALTTEYLDLGLCHFCGRCAEACPHGAITMSKDFELAVRQRSLLLRQIPATVSVEEIGAELQRTINRLFGHSMHIRHVDSGSCNGCDWEMVALTGPVYDLQRFGLDFVASPRHADCLMVTGCPSLHLVQALEKTYEAAPNPRLVVAVGTCAISGGMFADSYAVLGGADKVVPVDLYIPGCPPRPQALLYGLLKLLNRLG</sequence>